<keyword evidence="2" id="KW-1185">Reference proteome</keyword>
<dbReference type="AlphaFoldDB" id="A0A0V0SLG5"/>
<gene>
    <name evidence="1" type="ORF">T07_11181</name>
</gene>
<dbReference type="OrthoDB" id="10270169at2759"/>
<organism evidence="1 2">
    <name type="scientific">Trichinella nelsoni</name>
    <dbReference type="NCBI Taxonomy" id="6336"/>
    <lineage>
        <taxon>Eukaryota</taxon>
        <taxon>Metazoa</taxon>
        <taxon>Ecdysozoa</taxon>
        <taxon>Nematoda</taxon>
        <taxon>Enoplea</taxon>
        <taxon>Dorylaimia</taxon>
        <taxon>Trichinellida</taxon>
        <taxon>Trichinellidae</taxon>
        <taxon>Trichinella</taxon>
    </lineage>
</organism>
<comment type="caution">
    <text evidence="1">The sequence shown here is derived from an EMBL/GenBank/DDBJ whole genome shotgun (WGS) entry which is preliminary data.</text>
</comment>
<dbReference type="Proteomes" id="UP000054630">
    <property type="component" value="Unassembled WGS sequence"/>
</dbReference>
<sequence>MQAPMQLQTVRLTIPARRHGSVRPLEETQRVIGYILTVCVCCLKWQEAFPLPNGGEHPRQQPKAIFCFTGCSNF</sequence>
<proteinExistence type="predicted"/>
<evidence type="ECO:0000313" key="2">
    <source>
        <dbReference type="Proteomes" id="UP000054630"/>
    </source>
</evidence>
<dbReference type="EMBL" id="JYDL01000003">
    <property type="protein sequence ID" value="KRX27540.1"/>
    <property type="molecule type" value="Genomic_DNA"/>
</dbReference>
<protein>
    <submittedName>
        <fullName evidence="1">Uncharacterized protein</fullName>
    </submittedName>
</protein>
<evidence type="ECO:0000313" key="1">
    <source>
        <dbReference type="EMBL" id="KRX27540.1"/>
    </source>
</evidence>
<name>A0A0V0SLG5_9BILA</name>
<accession>A0A0V0SLG5</accession>
<reference evidence="1 2" key="1">
    <citation type="submission" date="2015-01" db="EMBL/GenBank/DDBJ databases">
        <title>Evolution of Trichinella species and genotypes.</title>
        <authorList>
            <person name="Korhonen P.K."/>
            <person name="Edoardo P."/>
            <person name="Giuseppe L.R."/>
            <person name="Gasser R.B."/>
        </authorList>
    </citation>
    <scope>NUCLEOTIDE SEQUENCE [LARGE SCALE GENOMIC DNA]</scope>
    <source>
        <strain evidence="1">ISS37</strain>
    </source>
</reference>